<protein>
    <submittedName>
        <fullName evidence="2">Uncharacterized protein</fullName>
    </submittedName>
</protein>
<sequence length="676" mass="73261">MLEKEQQTAETDAVDSRKAQLQTWFRWRTNASKKNRGLKKDTSVFEAALVPKSRAKSTEEIYMDMVYSERIKPLVKAEQEAGNISTAGQRMALSRRFCKELLEDESDEVKEEVRERYSRQKKVKRVVLDDEDDNDETDADAIAKAIDDLPIICQRFARLIKKKTRFIVSFMCAGPEPRHDWDIVSLSCHPSETPAGSNFSQLCPDKDNTFLAAYQQYAELIFPANKRDPLLPGVGDGNEIEELEGCDNGEEDMNGGCDGSMDWNIPGFATSSDASMMSGFGNTEAGISDASSINELDQSVFNSEAQSNASFEQAEPDALSGFGNTKAGISDASLNELDQSTSNSEAQSNVPFGQAQTDASLAQAQLHASFDWHNISTLPPDPTSVDGMNEVFGSSFSHADLIAMGFLGGGSTMPNPFPPAFSSFAPSLTDARSTVPGYYDMQHDTRYGTMWNFSNLDSQGWEMPSLSSFLSSPISAERTTTTAEQDEVLPHFTRQSPILPAANHPADDSAEDLDSIHTGAGLPKSKRKHKLKLPAAKVNCNPAIEPTPTITPPMNTAKPKAKPKAKPLTKSGAVTETSHATADEGNTLGHLTAPNTATKRNPAVDIGAAPRVSKRIPIKSRRNDVADTIGSGGSTFVGIGREDPPVLGDVGASMMKRPPNLTMGSVIPAKKRRTKA</sequence>
<dbReference type="EMBL" id="JABBWE010000024">
    <property type="protein sequence ID" value="KAG1794811.1"/>
    <property type="molecule type" value="Genomic_DNA"/>
</dbReference>
<dbReference type="AlphaFoldDB" id="A0A9P7ASI6"/>
<accession>A0A9P7ASI6</accession>
<feature type="compositionally biased region" description="Low complexity" evidence="1">
    <location>
        <begin position="544"/>
        <end position="558"/>
    </location>
</feature>
<reference evidence="2" key="1">
    <citation type="journal article" date="2020" name="New Phytol.">
        <title>Comparative genomics reveals dynamic genome evolution in host specialist ectomycorrhizal fungi.</title>
        <authorList>
            <person name="Lofgren L.A."/>
            <person name="Nguyen N.H."/>
            <person name="Vilgalys R."/>
            <person name="Ruytinx J."/>
            <person name="Liao H.L."/>
            <person name="Branco S."/>
            <person name="Kuo A."/>
            <person name="LaButti K."/>
            <person name="Lipzen A."/>
            <person name="Andreopoulos W."/>
            <person name="Pangilinan J."/>
            <person name="Riley R."/>
            <person name="Hundley H."/>
            <person name="Na H."/>
            <person name="Barry K."/>
            <person name="Grigoriev I.V."/>
            <person name="Stajich J.E."/>
            <person name="Kennedy P.G."/>
        </authorList>
    </citation>
    <scope>NUCLEOTIDE SEQUENCE</scope>
    <source>
        <strain evidence="2">S12</strain>
    </source>
</reference>
<name>A0A9P7ASI6_9AGAM</name>
<feature type="region of interest" description="Disordered" evidence="1">
    <location>
        <begin position="305"/>
        <end position="326"/>
    </location>
</feature>
<proteinExistence type="predicted"/>
<feature type="region of interest" description="Disordered" evidence="1">
    <location>
        <begin position="624"/>
        <end position="676"/>
    </location>
</feature>
<evidence type="ECO:0000256" key="1">
    <source>
        <dbReference type="SAM" id="MobiDB-lite"/>
    </source>
</evidence>
<comment type="caution">
    <text evidence="2">The sequence shown here is derived from an EMBL/GenBank/DDBJ whole genome shotgun (WGS) entry which is preliminary data.</text>
</comment>
<gene>
    <name evidence="2" type="ORF">HD556DRAFT_1442587</name>
</gene>
<dbReference type="Proteomes" id="UP000719766">
    <property type="component" value="Unassembled WGS sequence"/>
</dbReference>
<dbReference type="GeneID" id="64600237"/>
<evidence type="ECO:0000313" key="3">
    <source>
        <dbReference type="Proteomes" id="UP000719766"/>
    </source>
</evidence>
<dbReference type="OrthoDB" id="2684399at2759"/>
<keyword evidence="3" id="KW-1185">Reference proteome</keyword>
<evidence type="ECO:0000313" key="2">
    <source>
        <dbReference type="EMBL" id="KAG1794811.1"/>
    </source>
</evidence>
<feature type="region of interest" description="Disordered" evidence="1">
    <location>
        <begin position="544"/>
        <end position="573"/>
    </location>
</feature>
<organism evidence="2 3">
    <name type="scientific">Suillus plorans</name>
    <dbReference type="NCBI Taxonomy" id="116603"/>
    <lineage>
        <taxon>Eukaryota</taxon>
        <taxon>Fungi</taxon>
        <taxon>Dikarya</taxon>
        <taxon>Basidiomycota</taxon>
        <taxon>Agaricomycotina</taxon>
        <taxon>Agaricomycetes</taxon>
        <taxon>Agaricomycetidae</taxon>
        <taxon>Boletales</taxon>
        <taxon>Suillineae</taxon>
        <taxon>Suillaceae</taxon>
        <taxon>Suillus</taxon>
    </lineage>
</organism>
<dbReference type="RefSeq" id="XP_041160850.1">
    <property type="nucleotide sequence ID" value="XM_041306473.1"/>
</dbReference>